<dbReference type="EMBL" id="JACYNP010000011">
    <property type="protein sequence ID" value="MBD8123598.1"/>
    <property type="molecule type" value="Genomic_DNA"/>
</dbReference>
<proteinExistence type="predicted"/>
<name>A0ABR9ABV7_9PSED</name>
<dbReference type="RefSeq" id="WP_191945479.1">
    <property type="nucleotide sequence ID" value="NZ_JACYNP010000011.1"/>
</dbReference>
<sequence length="239" mass="26688">MTIQITTSGPLEHCLIDTGTHIDVSVAFQRLVEEQNTFSRKQLSELHGQWLGPHGVFAAFSAEVERLGRQAPVLDDLASLSSTARINEAEQAVAFALAQCNRRHAAINPFGGRSRQELCCVVFDASGTYSLAERYAAFEAMRQSDSDFFIKLIATTRGVTERRIVFLGLLEHYDRLLPVEKSIYPEAYREVQQTHLEREEGLYGPLVLSDSLQTLLTRMTPLELLKQIDTPTDAMACAD</sequence>
<gene>
    <name evidence="1" type="ORF">IFT62_20535</name>
</gene>
<keyword evidence="2" id="KW-1185">Reference proteome</keyword>
<evidence type="ECO:0000313" key="2">
    <source>
        <dbReference type="Proteomes" id="UP000625247"/>
    </source>
</evidence>
<reference evidence="1 2" key="1">
    <citation type="journal article" date="2020" name="FEMS Microbiol. Ecol.">
        <title>Temporal dynamics of bacterial communities during seed development and maturation.</title>
        <authorList>
            <person name="Chesneau G."/>
            <person name="Torres-Cortes G."/>
            <person name="Briand M."/>
            <person name="Darrasse A."/>
            <person name="Preveaux A."/>
            <person name="Marais C."/>
            <person name="Jacques M.A."/>
            <person name="Shade A."/>
            <person name="Barret M."/>
        </authorList>
    </citation>
    <scope>NUCLEOTIDE SEQUENCE [LARGE SCALE GENOMIC DNA]</scope>
    <source>
        <strain evidence="1 2">CFBP13723</strain>
    </source>
</reference>
<organism evidence="1 2">
    <name type="scientific">Pseudomonas lutea</name>
    <dbReference type="NCBI Taxonomy" id="243924"/>
    <lineage>
        <taxon>Bacteria</taxon>
        <taxon>Pseudomonadati</taxon>
        <taxon>Pseudomonadota</taxon>
        <taxon>Gammaproteobacteria</taxon>
        <taxon>Pseudomonadales</taxon>
        <taxon>Pseudomonadaceae</taxon>
        <taxon>Pseudomonas</taxon>
    </lineage>
</organism>
<accession>A0ABR9ABV7</accession>
<comment type="caution">
    <text evidence="1">The sequence shown here is derived from an EMBL/GenBank/DDBJ whole genome shotgun (WGS) entry which is preliminary data.</text>
</comment>
<protein>
    <submittedName>
        <fullName evidence="1">Uncharacterized protein</fullName>
    </submittedName>
</protein>
<evidence type="ECO:0000313" key="1">
    <source>
        <dbReference type="EMBL" id="MBD8123598.1"/>
    </source>
</evidence>
<dbReference type="Proteomes" id="UP000625247">
    <property type="component" value="Unassembled WGS sequence"/>
</dbReference>